<evidence type="ECO:0000313" key="2">
    <source>
        <dbReference type="Proteomes" id="UP000467148"/>
    </source>
</evidence>
<reference evidence="1 2" key="1">
    <citation type="journal article" date="2019" name="Emerg. Microbes Infect.">
        <title>Comprehensive subspecies identification of 175 nontuberculous mycobacteria species based on 7547 genomic profiles.</title>
        <authorList>
            <person name="Matsumoto Y."/>
            <person name="Kinjo T."/>
            <person name="Motooka D."/>
            <person name="Nabeya D."/>
            <person name="Jung N."/>
            <person name="Uechi K."/>
            <person name="Horii T."/>
            <person name="Iida T."/>
            <person name="Fujita J."/>
            <person name="Nakamura S."/>
        </authorList>
    </citation>
    <scope>NUCLEOTIDE SEQUENCE [LARGE SCALE GENOMIC DNA]</scope>
    <source>
        <strain evidence="1 2">JCM 30396</strain>
    </source>
</reference>
<dbReference type="EMBL" id="AP022596">
    <property type="protein sequence ID" value="BBY65997.1"/>
    <property type="molecule type" value="Genomic_DNA"/>
</dbReference>
<organism evidence="1 2">
    <name type="scientific">Mycolicibacterium helvum</name>
    <dbReference type="NCBI Taxonomy" id="1534349"/>
    <lineage>
        <taxon>Bacteria</taxon>
        <taxon>Bacillati</taxon>
        <taxon>Actinomycetota</taxon>
        <taxon>Actinomycetes</taxon>
        <taxon>Mycobacteriales</taxon>
        <taxon>Mycobacteriaceae</taxon>
        <taxon>Mycolicibacterium</taxon>
    </lineage>
</organism>
<dbReference type="Proteomes" id="UP000467148">
    <property type="component" value="Chromosome"/>
</dbReference>
<evidence type="ECO:0000313" key="1">
    <source>
        <dbReference type="EMBL" id="BBY65997.1"/>
    </source>
</evidence>
<protein>
    <submittedName>
        <fullName evidence="1">Uncharacterized protein</fullName>
    </submittedName>
</protein>
<dbReference type="KEGG" id="mhev:MHEL_42400"/>
<dbReference type="AlphaFoldDB" id="A0A7I7T9Q6"/>
<gene>
    <name evidence="1" type="ORF">MHEL_42400</name>
</gene>
<keyword evidence="2" id="KW-1185">Reference proteome</keyword>
<accession>A0A7I7T9Q6</accession>
<sequence length="55" mass="6021">MVIITNRHRARNPEAKCAIGDMRITTGLAVDASGVRREDMAESFHHQRGGPGFDA</sequence>
<name>A0A7I7T9Q6_9MYCO</name>
<proteinExistence type="predicted"/>